<name>A0AAD2HWV4_9AGAR</name>
<dbReference type="Proteomes" id="UP001295794">
    <property type="component" value="Unassembled WGS sequence"/>
</dbReference>
<evidence type="ECO:0000313" key="2">
    <source>
        <dbReference type="EMBL" id="CAK5283588.1"/>
    </source>
</evidence>
<organism evidence="2 3">
    <name type="scientific">Mycena citricolor</name>
    <dbReference type="NCBI Taxonomy" id="2018698"/>
    <lineage>
        <taxon>Eukaryota</taxon>
        <taxon>Fungi</taxon>
        <taxon>Dikarya</taxon>
        <taxon>Basidiomycota</taxon>
        <taxon>Agaricomycotina</taxon>
        <taxon>Agaricomycetes</taxon>
        <taxon>Agaricomycetidae</taxon>
        <taxon>Agaricales</taxon>
        <taxon>Marasmiineae</taxon>
        <taxon>Mycenaceae</taxon>
        <taxon>Mycena</taxon>
    </lineage>
</organism>
<evidence type="ECO:0000256" key="1">
    <source>
        <dbReference type="SAM" id="MobiDB-lite"/>
    </source>
</evidence>
<dbReference type="AlphaFoldDB" id="A0AAD2HWV4"/>
<keyword evidence="3" id="KW-1185">Reference proteome</keyword>
<accession>A0AAD2HWV4</accession>
<proteinExistence type="predicted"/>
<dbReference type="EMBL" id="CAVNYO010000469">
    <property type="protein sequence ID" value="CAK5283588.1"/>
    <property type="molecule type" value="Genomic_DNA"/>
</dbReference>
<comment type="caution">
    <text evidence="2">The sequence shown here is derived from an EMBL/GenBank/DDBJ whole genome shotgun (WGS) entry which is preliminary data.</text>
</comment>
<feature type="region of interest" description="Disordered" evidence="1">
    <location>
        <begin position="62"/>
        <end position="221"/>
    </location>
</feature>
<protein>
    <submittedName>
        <fullName evidence="2">Uncharacterized protein</fullName>
    </submittedName>
</protein>
<evidence type="ECO:0000313" key="3">
    <source>
        <dbReference type="Proteomes" id="UP001295794"/>
    </source>
</evidence>
<feature type="compositionally biased region" description="Low complexity" evidence="1">
    <location>
        <begin position="152"/>
        <end position="202"/>
    </location>
</feature>
<feature type="compositionally biased region" description="Acidic residues" evidence="1">
    <location>
        <begin position="100"/>
        <end position="113"/>
    </location>
</feature>
<gene>
    <name evidence="2" type="ORF">MYCIT1_LOCUS36227</name>
</gene>
<sequence>MPHTKHPHMNALASTSRSSSDMGAMLLDVVVKANPQALLPTPFTNNNPIRVIQLVEIAAPPRSLVPPTTDSSVYSSEDSDDDEDEEDSVDEESYCSSSPGDEEDAEAMEEERQEELTMQTRILAWRARFEKDDTRSSSSGRSTGGRLKRPASSVCSSSSSVPSKRSRTSMSPSVSVSVSPAASAVNACTPSAASPSSSRFLAPPSPLARRHSSPRQAKPSPLAFSLTAHVVNSPPGSPAAGHVHQRAQSLVGSETTCPACDRWFSSREAFELHASLRMDNYGAEACGAAVAYAQEPAAMDTSSPLPA</sequence>
<feature type="compositionally biased region" description="Acidic residues" evidence="1">
    <location>
        <begin position="77"/>
        <end position="93"/>
    </location>
</feature>
<feature type="compositionally biased region" description="Low complexity" evidence="1">
    <location>
        <begin position="136"/>
        <end position="145"/>
    </location>
</feature>
<reference evidence="2" key="1">
    <citation type="submission" date="2023-11" db="EMBL/GenBank/DDBJ databases">
        <authorList>
            <person name="De Vega J J."/>
            <person name="De Vega J J."/>
        </authorList>
    </citation>
    <scope>NUCLEOTIDE SEQUENCE</scope>
</reference>